<evidence type="ECO:0000259" key="7">
    <source>
        <dbReference type="PROSITE" id="PS50850"/>
    </source>
</evidence>
<proteinExistence type="predicted"/>
<comment type="subcellular location">
    <subcellularLocation>
        <location evidence="1">Cell membrane</location>
        <topology evidence="1">Multi-pass membrane protein</topology>
    </subcellularLocation>
</comment>
<feature type="transmembrane region" description="Helical" evidence="6">
    <location>
        <begin position="344"/>
        <end position="371"/>
    </location>
</feature>
<feature type="transmembrane region" description="Helical" evidence="6">
    <location>
        <begin position="96"/>
        <end position="117"/>
    </location>
</feature>
<dbReference type="InterPro" id="IPR036259">
    <property type="entry name" value="MFS_trans_sf"/>
</dbReference>
<evidence type="ECO:0000313" key="8">
    <source>
        <dbReference type="EMBL" id="MFD1204526.1"/>
    </source>
</evidence>
<organism evidence="8 9">
    <name type="scientific">Sporosarcina contaminans</name>
    <dbReference type="NCBI Taxonomy" id="633403"/>
    <lineage>
        <taxon>Bacteria</taxon>
        <taxon>Bacillati</taxon>
        <taxon>Bacillota</taxon>
        <taxon>Bacilli</taxon>
        <taxon>Bacillales</taxon>
        <taxon>Caryophanaceae</taxon>
        <taxon>Sporosarcina</taxon>
    </lineage>
</organism>
<dbReference type="InterPro" id="IPR011701">
    <property type="entry name" value="MFS"/>
</dbReference>
<dbReference type="EMBL" id="JBHTLT010000026">
    <property type="protein sequence ID" value="MFD1204526.1"/>
    <property type="molecule type" value="Genomic_DNA"/>
</dbReference>
<feature type="transmembrane region" description="Helical" evidence="6">
    <location>
        <begin position="7"/>
        <end position="27"/>
    </location>
</feature>
<protein>
    <submittedName>
        <fullName evidence="8">MFS transporter</fullName>
    </submittedName>
</protein>
<gene>
    <name evidence="8" type="ORF">ACFQ38_05300</name>
</gene>
<keyword evidence="9" id="KW-1185">Reference proteome</keyword>
<dbReference type="InterPro" id="IPR052528">
    <property type="entry name" value="Sugar_transport-like"/>
</dbReference>
<keyword evidence="4 6" id="KW-1133">Transmembrane helix</keyword>
<reference evidence="9" key="1">
    <citation type="journal article" date="2019" name="Int. J. Syst. Evol. Microbiol.">
        <title>The Global Catalogue of Microorganisms (GCM) 10K type strain sequencing project: providing services to taxonomists for standard genome sequencing and annotation.</title>
        <authorList>
            <consortium name="The Broad Institute Genomics Platform"/>
            <consortium name="The Broad Institute Genome Sequencing Center for Infectious Disease"/>
            <person name="Wu L."/>
            <person name="Ma J."/>
        </authorList>
    </citation>
    <scope>NUCLEOTIDE SEQUENCE [LARGE SCALE GENOMIC DNA]</scope>
    <source>
        <strain evidence="9">CCUG 53915</strain>
    </source>
</reference>
<feature type="transmembrane region" description="Helical" evidence="6">
    <location>
        <begin position="158"/>
        <end position="179"/>
    </location>
</feature>
<feature type="transmembrane region" description="Helical" evidence="6">
    <location>
        <begin position="273"/>
        <end position="291"/>
    </location>
</feature>
<dbReference type="RefSeq" id="WP_381479964.1">
    <property type="nucleotide sequence ID" value="NZ_JBHTLT010000026.1"/>
</dbReference>
<evidence type="ECO:0000256" key="5">
    <source>
        <dbReference type="ARBA" id="ARBA00023136"/>
    </source>
</evidence>
<feature type="transmembrane region" description="Helical" evidence="6">
    <location>
        <begin position="129"/>
        <end position="152"/>
    </location>
</feature>
<dbReference type="InterPro" id="IPR020846">
    <property type="entry name" value="MFS_dom"/>
</dbReference>
<evidence type="ECO:0000256" key="1">
    <source>
        <dbReference type="ARBA" id="ARBA00004651"/>
    </source>
</evidence>
<dbReference type="PANTHER" id="PTHR23526:SF4">
    <property type="entry name" value="INTEGRAL MEMBRANE TRANSPORT PROTEIN"/>
    <property type="match status" value="1"/>
</dbReference>
<dbReference type="Proteomes" id="UP001597231">
    <property type="component" value="Unassembled WGS sequence"/>
</dbReference>
<dbReference type="PRINTS" id="PR01035">
    <property type="entry name" value="TCRTETA"/>
</dbReference>
<evidence type="ECO:0000256" key="4">
    <source>
        <dbReference type="ARBA" id="ARBA00022989"/>
    </source>
</evidence>
<dbReference type="SUPFAM" id="SSF103473">
    <property type="entry name" value="MFS general substrate transporter"/>
    <property type="match status" value="1"/>
</dbReference>
<feature type="transmembrane region" description="Helical" evidence="6">
    <location>
        <begin position="211"/>
        <end position="231"/>
    </location>
</feature>
<dbReference type="Gene3D" id="1.20.1250.20">
    <property type="entry name" value="MFS general substrate transporter like domains"/>
    <property type="match status" value="1"/>
</dbReference>
<dbReference type="InterPro" id="IPR001958">
    <property type="entry name" value="Tet-R_TetA/multi-R_MdtG-like"/>
</dbReference>
<keyword evidence="3 6" id="KW-0812">Transmembrane</keyword>
<dbReference type="PANTHER" id="PTHR23526">
    <property type="entry name" value="INTEGRAL MEMBRANE TRANSPORT PROTEIN-RELATED"/>
    <property type="match status" value="1"/>
</dbReference>
<accession>A0ABW3TUS1</accession>
<comment type="caution">
    <text evidence="8">The sequence shown here is derived from an EMBL/GenBank/DDBJ whole genome shotgun (WGS) entry which is preliminary data.</text>
</comment>
<evidence type="ECO:0000313" key="9">
    <source>
        <dbReference type="Proteomes" id="UP001597231"/>
    </source>
</evidence>
<evidence type="ECO:0000256" key="2">
    <source>
        <dbReference type="ARBA" id="ARBA00022448"/>
    </source>
</evidence>
<evidence type="ECO:0000256" key="6">
    <source>
        <dbReference type="SAM" id="Phobius"/>
    </source>
</evidence>
<name>A0ABW3TUS1_9BACL</name>
<feature type="transmembrane region" description="Helical" evidence="6">
    <location>
        <begin position="237"/>
        <end position="261"/>
    </location>
</feature>
<keyword evidence="5 6" id="KW-0472">Membrane</keyword>
<dbReference type="Pfam" id="PF07690">
    <property type="entry name" value="MFS_1"/>
    <property type="match status" value="1"/>
</dbReference>
<evidence type="ECO:0000256" key="3">
    <source>
        <dbReference type="ARBA" id="ARBA00022692"/>
    </source>
</evidence>
<feature type="domain" description="Major facilitator superfamily (MFS) profile" evidence="7">
    <location>
        <begin position="1"/>
        <end position="382"/>
    </location>
</feature>
<dbReference type="PROSITE" id="PS50850">
    <property type="entry name" value="MFS"/>
    <property type="match status" value="1"/>
</dbReference>
<keyword evidence="2" id="KW-0813">Transport</keyword>
<feature type="transmembrane region" description="Helical" evidence="6">
    <location>
        <begin position="73"/>
        <end position="90"/>
    </location>
</feature>
<feature type="transmembrane region" description="Helical" evidence="6">
    <location>
        <begin position="39"/>
        <end position="61"/>
    </location>
</feature>
<sequence length="382" mass="41055">MNRRKESLFIILSTSLYMIGIAGSRPIVTLYASELGASYFEIGLLVTLFSVLPLVSSIFLGRKIDKIGQWKPLLASVGLGGLSLSFPLLFRGIAGIYGSQIIGGLAQIIFVVAFQSFVGRHSKKKMRDYFVAIFSIGMASGQFAGPLLGGLIAERMSYVNSMAILGLFIFMTFPMLLLLNVKNISQAKRMDREAIKEKANDLLKIADLRRAIVISAVILLAKDIFTAYFPLLGVDKGFSLTAIGIIISLNSAAGLIIRIVLPALLVKFNESQIIVCTIISAGLLFSLFPLFENALLCSILSLLLGFSLGIGQPLSISMTINALPVQRVGEGLGVRLTVNKMTQVLGPLLLGGISSVMGMTSVFYFCSAAILTGSVNLLKKNS</sequence>